<dbReference type="NCBIfam" id="TIGR01579">
    <property type="entry name" value="MiaB-like-C"/>
    <property type="match status" value="1"/>
</dbReference>
<feature type="domain" description="MTTase N-terminal" evidence="9">
    <location>
        <begin position="5"/>
        <end position="112"/>
    </location>
</feature>
<accession>A0A6P1M2X2</accession>
<dbReference type="InterPro" id="IPR013848">
    <property type="entry name" value="Methylthiotransferase_N"/>
</dbReference>
<evidence type="ECO:0000313" key="12">
    <source>
        <dbReference type="Proteomes" id="UP000464954"/>
    </source>
</evidence>
<keyword evidence="4 11" id="KW-0808">Transferase</keyword>
<keyword evidence="12" id="KW-1185">Reference proteome</keyword>
<evidence type="ECO:0000256" key="5">
    <source>
        <dbReference type="ARBA" id="ARBA00022691"/>
    </source>
</evidence>
<dbReference type="SFLD" id="SFLDG01082">
    <property type="entry name" value="B12-binding_domain_containing"/>
    <property type="match status" value="1"/>
</dbReference>
<dbReference type="Gene3D" id="3.40.50.12160">
    <property type="entry name" value="Methylthiotransferase, N-terminal domain"/>
    <property type="match status" value="1"/>
</dbReference>
<name>A0A6P1M2X2_9BACT</name>
<dbReference type="PROSITE" id="PS51449">
    <property type="entry name" value="MTTASE_N"/>
    <property type="match status" value="1"/>
</dbReference>
<dbReference type="InterPro" id="IPR006638">
    <property type="entry name" value="Elp3/MiaA/NifB-like_rSAM"/>
</dbReference>
<dbReference type="PANTHER" id="PTHR43020">
    <property type="entry name" value="CDK5 REGULATORY SUBUNIT-ASSOCIATED PROTEIN 1"/>
    <property type="match status" value="1"/>
</dbReference>
<feature type="domain" description="Radical SAM core" evidence="10">
    <location>
        <begin position="135"/>
        <end position="363"/>
    </location>
</feature>
<keyword evidence="5" id="KW-0949">S-adenosyl-L-methionine</keyword>
<dbReference type="EMBL" id="CP047593">
    <property type="protein sequence ID" value="QHI68181.1"/>
    <property type="molecule type" value="Genomic_DNA"/>
</dbReference>
<dbReference type="InterPro" id="IPR006467">
    <property type="entry name" value="MiaB-like_bact"/>
</dbReference>
<dbReference type="SFLD" id="SFLDG01061">
    <property type="entry name" value="methylthiotransferase"/>
    <property type="match status" value="1"/>
</dbReference>
<evidence type="ECO:0000256" key="8">
    <source>
        <dbReference type="ARBA" id="ARBA00023014"/>
    </source>
</evidence>
<dbReference type="AlphaFoldDB" id="A0A6P1M2X2"/>
<dbReference type="RefSeq" id="WP_160626239.1">
    <property type="nucleotide sequence ID" value="NZ_CP047593.1"/>
</dbReference>
<keyword evidence="7" id="KW-0408">Iron</keyword>
<dbReference type="InterPro" id="IPR007197">
    <property type="entry name" value="rSAM"/>
</dbReference>
<evidence type="ECO:0000259" key="9">
    <source>
        <dbReference type="PROSITE" id="PS51449"/>
    </source>
</evidence>
<dbReference type="GO" id="GO:0035597">
    <property type="term" value="F:tRNA-2-methylthio-N(6)-dimethylallyladenosine(37) synthase activity"/>
    <property type="evidence" value="ECO:0007669"/>
    <property type="project" value="TreeGrafter"/>
</dbReference>
<dbReference type="SMART" id="SM00729">
    <property type="entry name" value="Elp3"/>
    <property type="match status" value="1"/>
</dbReference>
<protein>
    <submittedName>
        <fullName evidence="11">tRNA (N(6)-L-threonylcarbamoyladenosine(37)-C(2))-methylthiotransferase MtaB</fullName>
    </submittedName>
</protein>
<keyword evidence="6" id="KW-0479">Metal-binding</keyword>
<evidence type="ECO:0000256" key="7">
    <source>
        <dbReference type="ARBA" id="ARBA00023004"/>
    </source>
</evidence>
<organism evidence="11 12">
    <name type="scientific">Tichowtungia aerotolerans</name>
    <dbReference type="NCBI Taxonomy" id="2697043"/>
    <lineage>
        <taxon>Bacteria</taxon>
        <taxon>Pseudomonadati</taxon>
        <taxon>Kiritimatiellota</taxon>
        <taxon>Tichowtungiia</taxon>
        <taxon>Tichowtungiales</taxon>
        <taxon>Tichowtungiaceae</taxon>
        <taxon>Tichowtungia</taxon>
    </lineage>
</organism>
<evidence type="ECO:0000256" key="6">
    <source>
        <dbReference type="ARBA" id="ARBA00022723"/>
    </source>
</evidence>
<dbReference type="GO" id="GO:0046872">
    <property type="term" value="F:metal ion binding"/>
    <property type="evidence" value="ECO:0007669"/>
    <property type="project" value="UniProtKB-KW"/>
</dbReference>
<dbReference type="PANTHER" id="PTHR43020:SF2">
    <property type="entry name" value="MITOCHONDRIAL TRNA METHYLTHIOTRANSFERASE CDK5RAP1"/>
    <property type="match status" value="1"/>
</dbReference>
<sequence>MKSLNTYALDVLGCKVNQYDARQIARLLEGFGLRPADGEPADLVVVHTCGVTATAVQKSRQTVRRLARKNPGAVVFLTGCAAAEDVTDRLDNIDARVAAGAGWIQMLADELQTFSLPNPDFHLPENSDDLAVEEFGGQTRAFLKIQDGCDAGCAYCIVPQLRKTPRDKSMDSAVAEAAVLTQCGYKEIVIAGVHVGLYGRGSDVSLSDVLAKILKVPDIGRVRMSSLHPAELTEDLLKVWASAPNMMPHLHLSLQSGSDGVLSRMVRGYTAVEYAEAVERARAALDHPAITTDVIVGFPGETDAEFEETFEFCKRIGFAQMHIFSFSPRPGTRAVELPDPVDAQTAQARHQRLAALADEMSLAFNQSFVGQTVHVLVERCGNGVCSGVSEHYVPVKFQGSEDQSGSVVPVVVRSADCRGLVG</sequence>
<dbReference type="GO" id="GO:0051539">
    <property type="term" value="F:4 iron, 4 sulfur cluster binding"/>
    <property type="evidence" value="ECO:0007669"/>
    <property type="project" value="UniProtKB-KW"/>
</dbReference>
<proteinExistence type="predicted"/>
<dbReference type="PROSITE" id="PS51918">
    <property type="entry name" value="RADICAL_SAM"/>
    <property type="match status" value="1"/>
</dbReference>
<dbReference type="Gene3D" id="3.80.30.20">
    <property type="entry name" value="tm_1862 like domain"/>
    <property type="match status" value="1"/>
</dbReference>
<keyword evidence="2" id="KW-0004">4Fe-4S</keyword>
<dbReference type="FunFam" id="3.80.30.20:FF:000001">
    <property type="entry name" value="tRNA-2-methylthio-N(6)-dimethylallyladenosine synthase 2"/>
    <property type="match status" value="1"/>
</dbReference>
<evidence type="ECO:0000256" key="2">
    <source>
        <dbReference type="ARBA" id="ARBA00022485"/>
    </source>
</evidence>
<dbReference type="SFLD" id="SFLDS00029">
    <property type="entry name" value="Radical_SAM"/>
    <property type="match status" value="1"/>
</dbReference>
<comment type="cofactor">
    <cofactor evidence="1">
        <name>[4Fe-4S] cluster</name>
        <dbReference type="ChEBI" id="CHEBI:49883"/>
    </cofactor>
</comment>
<dbReference type="GO" id="GO:0005829">
    <property type="term" value="C:cytosol"/>
    <property type="evidence" value="ECO:0007669"/>
    <property type="project" value="TreeGrafter"/>
</dbReference>
<dbReference type="InterPro" id="IPR038135">
    <property type="entry name" value="Methylthiotransferase_N_sf"/>
</dbReference>
<keyword evidence="3" id="KW-0963">Cytoplasm</keyword>
<dbReference type="InterPro" id="IPR058240">
    <property type="entry name" value="rSAM_sf"/>
</dbReference>
<keyword evidence="8" id="KW-0411">Iron-sulfur</keyword>
<dbReference type="Pfam" id="PF04055">
    <property type="entry name" value="Radical_SAM"/>
    <property type="match status" value="1"/>
</dbReference>
<evidence type="ECO:0000256" key="3">
    <source>
        <dbReference type="ARBA" id="ARBA00022490"/>
    </source>
</evidence>
<gene>
    <name evidence="11" type="primary">mtaB</name>
    <name evidence="11" type="ORF">GT409_01520</name>
</gene>
<dbReference type="NCBIfam" id="TIGR00089">
    <property type="entry name" value="MiaB/RimO family radical SAM methylthiotransferase"/>
    <property type="match status" value="1"/>
</dbReference>
<dbReference type="Pfam" id="PF00919">
    <property type="entry name" value="UPF0004"/>
    <property type="match status" value="1"/>
</dbReference>
<reference evidence="11 12" key="1">
    <citation type="submission" date="2020-01" db="EMBL/GenBank/DDBJ databases">
        <title>Ponticoccus aerotolerans gen. nov., sp. nov., an anaerobic bacterium and proposal of Ponticoccusceae fam. nov., Ponticoccusles ord. nov. and Ponticoccuse classis nov. in the phylum Kiritimatiellaeota.</title>
        <authorList>
            <person name="Zhou L.Y."/>
            <person name="Du Z.J."/>
        </authorList>
    </citation>
    <scope>NUCLEOTIDE SEQUENCE [LARGE SCALE GENOMIC DNA]</scope>
    <source>
        <strain evidence="11 12">S-5007</strain>
    </source>
</reference>
<dbReference type="InterPro" id="IPR023404">
    <property type="entry name" value="rSAM_horseshoe"/>
</dbReference>
<dbReference type="CDD" id="cd01335">
    <property type="entry name" value="Radical_SAM"/>
    <property type="match status" value="1"/>
</dbReference>
<dbReference type="InterPro" id="IPR005839">
    <property type="entry name" value="Methylthiotransferase"/>
</dbReference>
<evidence type="ECO:0000313" key="11">
    <source>
        <dbReference type="EMBL" id="QHI68181.1"/>
    </source>
</evidence>
<evidence type="ECO:0000256" key="1">
    <source>
        <dbReference type="ARBA" id="ARBA00001966"/>
    </source>
</evidence>
<dbReference type="KEGG" id="taer:GT409_01520"/>
<dbReference type="SUPFAM" id="SSF102114">
    <property type="entry name" value="Radical SAM enzymes"/>
    <property type="match status" value="1"/>
</dbReference>
<evidence type="ECO:0000259" key="10">
    <source>
        <dbReference type="PROSITE" id="PS51918"/>
    </source>
</evidence>
<dbReference type="Proteomes" id="UP000464954">
    <property type="component" value="Chromosome"/>
</dbReference>
<evidence type="ECO:0000256" key="4">
    <source>
        <dbReference type="ARBA" id="ARBA00022679"/>
    </source>
</evidence>